<reference evidence="2" key="1">
    <citation type="journal article" date="2007" name="Science">
        <title>Draft genome of the filarial nematode parasite Brugia malayi.</title>
        <authorList>
            <person name="Ghedin E."/>
            <person name="Wang S."/>
            <person name="Spiro D."/>
            <person name="Caler E."/>
            <person name="Zhao Q."/>
            <person name="Crabtree J."/>
            <person name="Allen J.E."/>
            <person name="Delcher A.L."/>
            <person name="Guiliano D.B."/>
            <person name="Miranda-Saavedra D."/>
            <person name="Angiuoli S.V."/>
            <person name="Creasy T."/>
            <person name="Amedeo P."/>
            <person name="Haas B."/>
            <person name="El-Sayed N.M."/>
            <person name="Wortman J.R."/>
            <person name="Feldblyum T."/>
            <person name="Tallon L."/>
            <person name="Schatz M."/>
            <person name="Shumway M."/>
            <person name="Koo H."/>
            <person name="Salzberg S.L."/>
            <person name="Schobel S."/>
            <person name="Pertea M."/>
            <person name="Pop M."/>
            <person name="White O."/>
            <person name="Barton G.J."/>
            <person name="Carlow C.K."/>
            <person name="Crawford M.J."/>
            <person name="Daub J."/>
            <person name="Dimmic M.W."/>
            <person name="Estes C.F."/>
            <person name="Foster J.M."/>
            <person name="Ganatra M."/>
            <person name="Gregory W.F."/>
            <person name="Johnson N.M."/>
            <person name="Jin J."/>
            <person name="Komuniecki R."/>
            <person name="Korf I."/>
            <person name="Kumar S."/>
            <person name="Laney S."/>
            <person name="Li B.W."/>
            <person name="Li W."/>
            <person name="Lindblom T.H."/>
            <person name="Lustigman S."/>
            <person name="Ma D."/>
            <person name="Maina C.V."/>
            <person name="Martin D.M."/>
            <person name="McCarter J.P."/>
            <person name="McReynolds L."/>
            <person name="Mitreva M."/>
            <person name="Nutman T.B."/>
            <person name="Parkinson J."/>
            <person name="Peregrin-Alvarez J.M."/>
            <person name="Poole C."/>
            <person name="Ren Q."/>
            <person name="Saunders L."/>
            <person name="Sluder A.E."/>
            <person name="Smith K."/>
            <person name="Stanke M."/>
            <person name="Unnasch T.R."/>
            <person name="Ware J."/>
            <person name="Wei A.D."/>
            <person name="Weil G."/>
            <person name="Williams D.J."/>
            <person name="Zhang Y."/>
            <person name="Williams S.A."/>
            <person name="Fraser-Liggett C."/>
            <person name="Slatko B."/>
            <person name="Blaxter M.L."/>
            <person name="Scott A.L."/>
        </authorList>
    </citation>
    <scope>NUCLEOTIDE SEQUENCE</scope>
    <source>
        <strain evidence="2">FR3</strain>
    </source>
</reference>
<proteinExistence type="predicted"/>
<dbReference type="EMBL" id="LN856952">
    <property type="protein sequence ID" value="CDP95733.1"/>
    <property type="molecule type" value="Genomic_DNA"/>
</dbReference>
<keyword evidence="1" id="KW-0472">Membrane</keyword>
<dbReference type="WormBase" id="Bm9868">
    <property type="protein sequence ID" value="BM41578"/>
    <property type="gene ID" value="WBGene00230129"/>
</dbReference>
<feature type="transmembrane region" description="Helical" evidence="1">
    <location>
        <begin position="68"/>
        <end position="89"/>
    </location>
</feature>
<feature type="transmembrane region" description="Helical" evidence="1">
    <location>
        <begin position="140"/>
        <end position="159"/>
    </location>
</feature>
<protein>
    <submittedName>
        <fullName evidence="2">Bm9868</fullName>
    </submittedName>
</protein>
<accession>A0A0J9XU32</accession>
<keyword evidence="1" id="KW-0812">Transmembrane</keyword>
<reference evidence="2" key="2">
    <citation type="submission" date="2012-12" db="EMBL/GenBank/DDBJ databases">
        <authorList>
            <person name="Gao Y.W."/>
            <person name="Fan S.T."/>
            <person name="Sun H.T."/>
            <person name="Wang Z."/>
            <person name="Gao X.L."/>
            <person name="Li Y.G."/>
            <person name="Wang T.C."/>
            <person name="Zhang K."/>
            <person name="Xu W.W."/>
            <person name="Yu Z.J."/>
            <person name="Xia X.Z."/>
        </authorList>
    </citation>
    <scope>NUCLEOTIDE SEQUENCE</scope>
    <source>
        <strain evidence="2">FR3</strain>
    </source>
</reference>
<evidence type="ECO:0000313" key="3">
    <source>
        <dbReference type="WormBase" id="Bm9868"/>
    </source>
</evidence>
<keyword evidence="1" id="KW-1133">Transmembrane helix</keyword>
<evidence type="ECO:0000313" key="2">
    <source>
        <dbReference type="EMBL" id="CDP95733.1"/>
    </source>
</evidence>
<dbReference type="Pfam" id="PF02466">
    <property type="entry name" value="Tim17"/>
    <property type="match status" value="1"/>
</dbReference>
<sequence length="183" mass="20311">MISLDRSPIFALDQLKQAGVPFEKQLSPYLQMDPTVFRDSTPQRIFMYIVPGESKGELEFAMGRLDGLFWAAMHWAVCAVFCQNCGILIRGSGFAHPAGSIVFIFSLADMIFGKLRTKDDLNAVAAGAVTGGLFRCARGLHASMVGAGIGVFAAFIWLLSDQDSRNRLWEVRKHLNVKQDYIY</sequence>
<feature type="transmembrane region" description="Helical" evidence="1">
    <location>
        <begin position="95"/>
        <end position="112"/>
    </location>
</feature>
<gene>
    <name evidence="2 3" type="ORF">Bm9868</name>
    <name evidence="2" type="ORF">BM_Bm9868</name>
</gene>
<organism evidence="2">
    <name type="scientific">Brugia malayi</name>
    <name type="common">Filarial nematode worm</name>
    <dbReference type="NCBI Taxonomy" id="6279"/>
    <lineage>
        <taxon>Eukaryota</taxon>
        <taxon>Metazoa</taxon>
        <taxon>Ecdysozoa</taxon>
        <taxon>Nematoda</taxon>
        <taxon>Chromadorea</taxon>
        <taxon>Rhabditida</taxon>
        <taxon>Spirurina</taxon>
        <taxon>Spiruromorpha</taxon>
        <taxon>Filarioidea</taxon>
        <taxon>Onchocercidae</taxon>
        <taxon>Brugia</taxon>
    </lineage>
</organism>
<dbReference type="AlphaFoldDB" id="A0A0J9XU32"/>
<evidence type="ECO:0000256" key="1">
    <source>
        <dbReference type="SAM" id="Phobius"/>
    </source>
</evidence>
<name>A0A0J9XU32_BRUMA</name>